<dbReference type="Proteomes" id="UP000789525">
    <property type="component" value="Unassembled WGS sequence"/>
</dbReference>
<reference evidence="1" key="1">
    <citation type="submission" date="2021-06" db="EMBL/GenBank/DDBJ databases">
        <authorList>
            <person name="Kallberg Y."/>
            <person name="Tangrot J."/>
            <person name="Rosling A."/>
        </authorList>
    </citation>
    <scope>NUCLEOTIDE SEQUENCE</scope>
    <source>
        <strain evidence="1">CL356</strain>
    </source>
</reference>
<evidence type="ECO:0000313" key="1">
    <source>
        <dbReference type="EMBL" id="CAG8529421.1"/>
    </source>
</evidence>
<organism evidence="1 2">
    <name type="scientific">Acaulospora colombiana</name>
    <dbReference type="NCBI Taxonomy" id="27376"/>
    <lineage>
        <taxon>Eukaryota</taxon>
        <taxon>Fungi</taxon>
        <taxon>Fungi incertae sedis</taxon>
        <taxon>Mucoromycota</taxon>
        <taxon>Glomeromycotina</taxon>
        <taxon>Glomeromycetes</taxon>
        <taxon>Diversisporales</taxon>
        <taxon>Acaulosporaceae</taxon>
        <taxon>Acaulospora</taxon>
    </lineage>
</organism>
<protein>
    <submittedName>
        <fullName evidence="1">16895_t:CDS:1</fullName>
    </submittedName>
</protein>
<keyword evidence="2" id="KW-1185">Reference proteome</keyword>
<dbReference type="EMBL" id="CAJVPT010006307">
    <property type="protein sequence ID" value="CAG8529421.1"/>
    <property type="molecule type" value="Genomic_DNA"/>
</dbReference>
<proteinExistence type="predicted"/>
<name>A0ACA9LKT8_9GLOM</name>
<feature type="non-terminal residue" evidence="1">
    <location>
        <position position="1"/>
    </location>
</feature>
<comment type="caution">
    <text evidence="1">The sequence shown here is derived from an EMBL/GenBank/DDBJ whole genome shotgun (WGS) entry which is preliminary data.</text>
</comment>
<accession>A0ACA9LKT8</accession>
<evidence type="ECO:0000313" key="2">
    <source>
        <dbReference type="Proteomes" id="UP000789525"/>
    </source>
</evidence>
<gene>
    <name evidence="1" type="ORF">ACOLOM_LOCUS4008</name>
</gene>
<sequence length="82" mass="9422">EEFQETKRRQDRRDIVENLEKLVDFLTKREKCLRERGAMEEASDAQRQLDCASQDLTRILYEAIGEYRVGSDGGSGLSLLGK</sequence>